<sequence>MGAAGLKRYVWRRLAGAYHWSGVSRARHKGTVAILNYHRVLSAEDLDAGIVQSGMYVRDEVFRMHMEYLRERFEVLSLSELLDRWRTGRWKADTAACVITFDDGWLDNYRHAYPILRRYRLPATIFLPTDFVGTSRWFWPERLGYLLRTADAPSCAPERRTAFYQALTEALQTQERGSVFPWDVAAGPDSYDRFIEACKELEAGRLERLLASLSEILGITVPETRVVMNWDEVREMSQHDISFGSHSCSHRLMTLIPEKEVRQEVNSSYERLRESGAATVPVFCYPNGNYNDLVQQIVREAGYQAAASCDPGLERETPVNLMALRRISIHHDISESPALLALALSALR</sequence>
<dbReference type="InterPro" id="IPR051398">
    <property type="entry name" value="Polysacch_Deacetylase"/>
</dbReference>
<keyword evidence="2" id="KW-0732">Signal</keyword>
<dbReference type="Pfam" id="PF01522">
    <property type="entry name" value="Polysacc_deac_1"/>
    <property type="match status" value="2"/>
</dbReference>
<evidence type="ECO:0000259" key="3">
    <source>
        <dbReference type="PROSITE" id="PS51677"/>
    </source>
</evidence>
<dbReference type="InterPro" id="IPR011330">
    <property type="entry name" value="Glyco_hydro/deAcase_b/a-brl"/>
</dbReference>
<dbReference type="RefSeq" id="WP_289269270.1">
    <property type="nucleotide sequence ID" value="NZ_OX365700.1"/>
</dbReference>
<dbReference type="InterPro" id="IPR002509">
    <property type="entry name" value="NODB_dom"/>
</dbReference>
<dbReference type="GO" id="GO:0005576">
    <property type="term" value="C:extracellular region"/>
    <property type="evidence" value="ECO:0007669"/>
    <property type="project" value="UniProtKB-SubCell"/>
</dbReference>
<evidence type="ECO:0000256" key="1">
    <source>
        <dbReference type="ARBA" id="ARBA00004613"/>
    </source>
</evidence>
<dbReference type="SUPFAM" id="SSF88713">
    <property type="entry name" value="Glycoside hydrolase/deacetylase"/>
    <property type="match status" value="1"/>
</dbReference>
<accession>A0AA86N0M8</accession>
<dbReference type="Gene3D" id="3.20.20.370">
    <property type="entry name" value="Glycoside hydrolase/deacetylase"/>
    <property type="match status" value="1"/>
</dbReference>
<reference evidence="4" key="1">
    <citation type="submission" date="2022-10" db="EMBL/GenBank/DDBJ databases">
        <authorList>
            <person name="Koch H."/>
        </authorList>
    </citation>
    <scope>NUCLEOTIDE SEQUENCE</scope>
    <source>
        <strain evidence="4">DNF</strain>
    </source>
</reference>
<dbReference type="PANTHER" id="PTHR34216">
    <property type="match status" value="1"/>
</dbReference>
<comment type="subcellular location">
    <subcellularLocation>
        <location evidence="1">Secreted</location>
    </subcellularLocation>
</comment>
<dbReference type="CDD" id="cd10918">
    <property type="entry name" value="CE4_NodB_like_5s_6s"/>
    <property type="match status" value="1"/>
</dbReference>
<dbReference type="PANTHER" id="PTHR34216:SF3">
    <property type="entry name" value="POLY-BETA-1,6-N-ACETYL-D-GLUCOSAMINE N-DEACETYLASE"/>
    <property type="match status" value="1"/>
</dbReference>
<dbReference type="PROSITE" id="PS51677">
    <property type="entry name" value="NODB"/>
    <property type="match status" value="1"/>
</dbReference>
<dbReference type="KEGG" id="nti:DNFV4_02978"/>
<evidence type="ECO:0000313" key="5">
    <source>
        <dbReference type="Proteomes" id="UP001179121"/>
    </source>
</evidence>
<evidence type="ECO:0000313" key="4">
    <source>
        <dbReference type="EMBL" id="CAI4032548.1"/>
    </source>
</evidence>
<gene>
    <name evidence="4" type="ORF">DNFV4_02978</name>
</gene>
<dbReference type="GO" id="GO:0005975">
    <property type="term" value="P:carbohydrate metabolic process"/>
    <property type="evidence" value="ECO:0007669"/>
    <property type="project" value="InterPro"/>
</dbReference>
<organism evidence="4 5">
    <name type="scientific">Nitrospira tepida</name>
    <dbReference type="NCBI Taxonomy" id="2973512"/>
    <lineage>
        <taxon>Bacteria</taxon>
        <taxon>Pseudomonadati</taxon>
        <taxon>Nitrospirota</taxon>
        <taxon>Nitrospiria</taxon>
        <taxon>Nitrospirales</taxon>
        <taxon>Nitrospiraceae</taxon>
        <taxon>Nitrospira</taxon>
    </lineage>
</organism>
<proteinExistence type="predicted"/>
<dbReference type="EMBL" id="OX365700">
    <property type="protein sequence ID" value="CAI4032548.1"/>
    <property type="molecule type" value="Genomic_DNA"/>
</dbReference>
<evidence type="ECO:0000256" key="2">
    <source>
        <dbReference type="ARBA" id="ARBA00022729"/>
    </source>
</evidence>
<dbReference type="GO" id="GO:0016810">
    <property type="term" value="F:hydrolase activity, acting on carbon-nitrogen (but not peptide) bonds"/>
    <property type="evidence" value="ECO:0007669"/>
    <property type="project" value="InterPro"/>
</dbReference>
<feature type="domain" description="NodB homology" evidence="3">
    <location>
        <begin position="95"/>
        <end position="348"/>
    </location>
</feature>
<dbReference type="AlphaFoldDB" id="A0AA86N0M8"/>
<keyword evidence="5" id="KW-1185">Reference proteome</keyword>
<name>A0AA86N0M8_9BACT</name>
<protein>
    <submittedName>
        <fullName evidence="4">Polysaccharide deacetylase</fullName>
    </submittedName>
</protein>
<dbReference type="Proteomes" id="UP001179121">
    <property type="component" value="Chromosome"/>
</dbReference>